<feature type="compositionally biased region" description="Polar residues" evidence="2">
    <location>
        <begin position="180"/>
        <end position="204"/>
    </location>
</feature>
<evidence type="ECO:0000256" key="2">
    <source>
        <dbReference type="SAM" id="MobiDB-lite"/>
    </source>
</evidence>
<dbReference type="RefSeq" id="XP_020304965.1">
    <property type="nucleotide sequence ID" value="XM_020451267.1"/>
</dbReference>
<organism evidence="3">
    <name type="scientific">Loa loa</name>
    <name type="common">Eye worm</name>
    <name type="synonym">Filaria loa</name>
    <dbReference type="NCBI Taxonomy" id="7209"/>
    <lineage>
        <taxon>Eukaryota</taxon>
        <taxon>Metazoa</taxon>
        <taxon>Ecdysozoa</taxon>
        <taxon>Nematoda</taxon>
        <taxon>Chromadorea</taxon>
        <taxon>Rhabditida</taxon>
        <taxon>Spirurina</taxon>
        <taxon>Spiruromorpha</taxon>
        <taxon>Filarioidea</taxon>
        <taxon>Onchocercidae</taxon>
        <taxon>Loa</taxon>
    </lineage>
</organism>
<feature type="region of interest" description="Disordered" evidence="2">
    <location>
        <begin position="136"/>
        <end position="204"/>
    </location>
</feature>
<evidence type="ECO:0000256" key="1">
    <source>
        <dbReference type="SAM" id="Coils"/>
    </source>
</evidence>
<evidence type="ECO:0000313" key="3">
    <source>
        <dbReference type="EMBL" id="EJD74023.1"/>
    </source>
</evidence>
<dbReference type="OrthoDB" id="10575284at2759"/>
<dbReference type="KEGG" id="loa:LOAG_18604"/>
<dbReference type="GeneID" id="9945148"/>
<dbReference type="EMBL" id="JH712460">
    <property type="protein sequence ID" value="EJD74023.1"/>
    <property type="molecule type" value="Genomic_DNA"/>
</dbReference>
<feature type="compositionally biased region" description="Polar residues" evidence="2">
    <location>
        <begin position="136"/>
        <end position="148"/>
    </location>
</feature>
<feature type="compositionally biased region" description="Polar residues" evidence="2">
    <location>
        <begin position="95"/>
        <end position="110"/>
    </location>
</feature>
<keyword evidence="1" id="KW-0175">Coiled coil</keyword>
<accession>A0A1S0UEN3</accession>
<feature type="region of interest" description="Disordered" evidence="2">
    <location>
        <begin position="90"/>
        <end position="120"/>
    </location>
</feature>
<name>A0A1S0UEN3_LOALO</name>
<dbReference type="InParanoid" id="A0A1S0UEN3"/>
<feature type="coiled-coil region" evidence="1">
    <location>
        <begin position="40"/>
        <end position="74"/>
    </location>
</feature>
<dbReference type="CTD" id="9945148"/>
<sequence length="338" mass="33729">MFVYIHINSNCFKFNFILAPIQVVIPNLWKDLNIGQIQKNDELKAALEMMTNENKRLDEIIKQMMKEITFLRESLLSTVMKLASTVVAGTATTSPSDGQGKLTSITVTSPTTGKSGGGISVGSTITGISGDIKTSAATGTSRVSSPATSGAGGVKSSAATGTSRVSSPATSGAGGVKTATGESRTTSPISGGASSIKTSIPSDVSGAQTPISVAADGILSHTGADIEVEKYLSAMLAEGGPTAEVKGSDGVTFAADGGIKEFSLYCPGASSGGLTSAYMTSSSPGTGKAKNISFAFGNTADQLGQSGRPDSPGGGSSGGTRSVSAAGGGRGRAGSVYL</sequence>
<gene>
    <name evidence="3" type="ORF">LOAG_18604</name>
</gene>
<dbReference type="AlphaFoldDB" id="A0A1S0UEN3"/>
<feature type="region of interest" description="Disordered" evidence="2">
    <location>
        <begin position="299"/>
        <end position="338"/>
    </location>
</feature>
<proteinExistence type="predicted"/>
<protein>
    <submittedName>
        <fullName evidence="3">Uncharacterized protein</fullName>
    </submittedName>
</protein>
<reference evidence="3" key="1">
    <citation type="submission" date="2012-04" db="EMBL/GenBank/DDBJ databases">
        <title>The Genome Sequence of Loa loa.</title>
        <authorList>
            <consortium name="The Broad Institute Genome Sequencing Platform"/>
            <consortium name="Broad Institute Genome Sequencing Center for Infectious Disease"/>
            <person name="Nutman T.B."/>
            <person name="Fink D.L."/>
            <person name="Russ C."/>
            <person name="Young S."/>
            <person name="Zeng Q."/>
            <person name="Gargeya S."/>
            <person name="Alvarado L."/>
            <person name="Berlin A."/>
            <person name="Chapman S.B."/>
            <person name="Chen Z."/>
            <person name="Freedman E."/>
            <person name="Gellesch M."/>
            <person name="Goldberg J."/>
            <person name="Griggs A."/>
            <person name="Gujja S."/>
            <person name="Heilman E.R."/>
            <person name="Heiman D."/>
            <person name="Howarth C."/>
            <person name="Mehta T."/>
            <person name="Neiman D."/>
            <person name="Pearson M."/>
            <person name="Roberts A."/>
            <person name="Saif S."/>
            <person name="Shea T."/>
            <person name="Shenoy N."/>
            <person name="Sisk P."/>
            <person name="Stolte C."/>
            <person name="Sykes S."/>
            <person name="White J."/>
            <person name="Yandava C."/>
            <person name="Haas B."/>
            <person name="Henn M.R."/>
            <person name="Nusbaum C."/>
            <person name="Birren B."/>
        </authorList>
    </citation>
    <scope>NUCLEOTIDE SEQUENCE [LARGE SCALE GENOMIC DNA]</scope>
</reference>
<feature type="compositionally biased region" description="Polar residues" evidence="2">
    <location>
        <begin position="157"/>
        <end position="170"/>
    </location>
</feature>